<dbReference type="EMBL" id="LR812490">
    <property type="protein sequence ID" value="CAC5342715.1"/>
    <property type="molecule type" value="Genomic_DNA"/>
</dbReference>
<protein>
    <submittedName>
        <fullName evidence="1">Uncharacterized protein</fullName>
    </submittedName>
</protein>
<dbReference type="Proteomes" id="UP000196521">
    <property type="component" value="Chromosome"/>
</dbReference>
<proteinExistence type="predicted"/>
<keyword evidence="2" id="KW-1185">Reference proteome</keyword>
<accession>A0A6J7ZJB9</accession>
<sequence length="41" mass="4643">MFPATLRFSLKLSVININGKESKVVFLQQPQVFATNFSVQD</sequence>
<name>A0A6J7ZJB9_PLARU</name>
<evidence type="ECO:0000313" key="2">
    <source>
        <dbReference type="Proteomes" id="UP000196521"/>
    </source>
</evidence>
<reference evidence="1" key="1">
    <citation type="submission" date="2020-05" db="EMBL/GenBank/DDBJ databases">
        <authorList>
            <consortium name="Genoscope - CEA"/>
            <person name="William W."/>
        </authorList>
    </citation>
    <scope>NUCLEOTIDE SEQUENCE [LARGE SCALE GENOMIC DNA]</scope>
    <source>
        <strain evidence="1">PCC 7821</strain>
    </source>
</reference>
<comment type="caution">
    <text evidence="1">The sequence shown here is derived from an EMBL/GenBank/DDBJ whole genome shotgun (WGS) entry which is preliminary data.</text>
</comment>
<dbReference type="EMBL" id="CZCZ02000013">
    <property type="protein sequence ID" value="CAC5342715.1"/>
    <property type="molecule type" value="Genomic_DNA"/>
</dbReference>
<gene>
    <name evidence="1" type="ORF">PLAN_30010</name>
</gene>
<organism evidence="1 2">
    <name type="scientific">Planktothrix rubescens CCAP 1459/22</name>
    <dbReference type="NCBI Taxonomy" id="329571"/>
    <lineage>
        <taxon>Bacteria</taxon>
        <taxon>Bacillati</taxon>
        <taxon>Cyanobacteriota</taxon>
        <taxon>Cyanophyceae</taxon>
        <taxon>Oscillatoriophycideae</taxon>
        <taxon>Oscillatoriales</taxon>
        <taxon>Microcoleaceae</taxon>
        <taxon>Planktothrix</taxon>
    </lineage>
</organism>
<evidence type="ECO:0000313" key="1">
    <source>
        <dbReference type="EMBL" id="CAC5342715.1"/>
    </source>
</evidence>
<dbReference type="AlphaFoldDB" id="A0A6J7ZJB9"/>